<evidence type="ECO:0000256" key="10">
    <source>
        <dbReference type="SAM" id="Phobius"/>
    </source>
</evidence>
<evidence type="ECO:0000256" key="7">
    <source>
        <dbReference type="ARBA" id="ARBA00023033"/>
    </source>
</evidence>
<proteinExistence type="inferred from homology"/>
<dbReference type="InterPro" id="IPR002403">
    <property type="entry name" value="Cyt_P450_E_grp-IV"/>
</dbReference>
<dbReference type="GO" id="GO:0005506">
    <property type="term" value="F:iron ion binding"/>
    <property type="evidence" value="ECO:0007669"/>
    <property type="project" value="InterPro"/>
</dbReference>
<sequence length="527" mass="59850">MSFSYLSSLPNMWDRVHFIPPAPSAVLALLAVVFLYFSFSSRRENLKHLPLLNPSKGFSLFNIESKRDFVFNSKSLLAKGRKLFPKSPYRMITDLGEIVFLPVEQTDEIRNDPRLSFGSAFGEDFHGHLPGFQGAAVDSYDDAVLQTLVRKQLTKCIAQVIEPVSAEAAQALSDKLGDSEEWREIEVKSIVLDTVARLSARVFLGEELCRNEDWLRATKEYTVNFFVAGTHLRMIPRPLRRILHWFVPKCRELRASFDESRRIIMPYIEKRRAARAAALASGKKIPEFYDAIDWADQEAATRGVTYDPAIMQLMLAVAAIHTTADLVTEIVLQLALHPEYVAPLREEVIHILRSEGLKKSSLHNMKLLDSALKEAQRHKPPGVASLRRRVEKPLTLSNGLNLRVGDRIAIDTYRMGDPELHQDPEKWDPYRFIKMAEQPGKANYAQLVVTSPDHLAFGHGDHACPGRFFAAYEIKIIMCHLLLKYDWEALPTTYASPMVLGFTNASNPTARVRVRRRKEIELDIDCL</sequence>
<dbReference type="Pfam" id="PF00067">
    <property type="entry name" value="p450"/>
    <property type="match status" value="1"/>
</dbReference>
<feature type="binding site" description="axial binding residue" evidence="8">
    <location>
        <position position="464"/>
    </location>
    <ligand>
        <name>heme</name>
        <dbReference type="ChEBI" id="CHEBI:30413"/>
    </ligand>
    <ligandPart>
        <name>Fe</name>
        <dbReference type="ChEBI" id="CHEBI:18248"/>
    </ligandPart>
</feature>
<name>A0AAD9AUP5_9PEZI</name>
<comment type="cofactor">
    <cofactor evidence="1 8">
        <name>heme</name>
        <dbReference type="ChEBI" id="CHEBI:30413"/>
    </cofactor>
</comment>
<evidence type="ECO:0000256" key="9">
    <source>
        <dbReference type="RuleBase" id="RU000461"/>
    </source>
</evidence>
<gene>
    <name evidence="11" type="ORF">CCHR01_03290</name>
</gene>
<dbReference type="Proteomes" id="UP001243330">
    <property type="component" value="Unassembled WGS sequence"/>
</dbReference>
<dbReference type="PANTHER" id="PTHR46206:SF2">
    <property type="entry name" value="CYTOCHROME P450 MONOOXYGENASE AUSG-RELATED"/>
    <property type="match status" value="1"/>
</dbReference>
<evidence type="ECO:0000313" key="11">
    <source>
        <dbReference type="EMBL" id="KAK1854097.1"/>
    </source>
</evidence>
<keyword evidence="3 8" id="KW-0349">Heme</keyword>
<evidence type="ECO:0000256" key="2">
    <source>
        <dbReference type="ARBA" id="ARBA00010617"/>
    </source>
</evidence>
<keyword evidence="10" id="KW-1133">Transmembrane helix</keyword>
<dbReference type="GO" id="GO:0016705">
    <property type="term" value="F:oxidoreductase activity, acting on paired donors, with incorporation or reduction of molecular oxygen"/>
    <property type="evidence" value="ECO:0007669"/>
    <property type="project" value="InterPro"/>
</dbReference>
<keyword evidence="4 8" id="KW-0479">Metal-binding</keyword>
<dbReference type="SUPFAM" id="SSF48264">
    <property type="entry name" value="Cytochrome P450"/>
    <property type="match status" value="1"/>
</dbReference>
<accession>A0AAD9AUP5</accession>
<comment type="similarity">
    <text evidence="2 9">Belongs to the cytochrome P450 family.</text>
</comment>
<keyword evidence="6 8" id="KW-0408">Iron</keyword>
<dbReference type="GO" id="GO:0004497">
    <property type="term" value="F:monooxygenase activity"/>
    <property type="evidence" value="ECO:0007669"/>
    <property type="project" value="UniProtKB-KW"/>
</dbReference>
<evidence type="ECO:0000256" key="1">
    <source>
        <dbReference type="ARBA" id="ARBA00001971"/>
    </source>
</evidence>
<evidence type="ECO:0000256" key="8">
    <source>
        <dbReference type="PIRSR" id="PIRSR602403-1"/>
    </source>
</evidence>
<keyword evidence="10" id="KW-0472">Membrane</keyword>
<evidence type="ECO:0000256" key="6">
    <source>
        <dbReference type="ARBA" id="ARBA00023004"/>
    </source>
</evidence>
<keyword evidence="12" id="KW-1185">Reference proteome</keyword>
<keyword evidence="7 9" id="KW-0503">Monooxygenase</keyword>
<dbReference type="InterPro" id="IPR001128">
    <property type="entry name" value="Cyt_P450"/>
</dbReference>
<dbReference type="CDD" id="cd11041">
    <property type="entry name" value="CYP503A1-like"/>
    <property type="match status" value="1"/>
</dbReference>
<organism evidence="11 12">
    <name type="scientific">Colletotrichum chrysophilum</name>
    <dbReference type="NCBI Taxonomy" id="1836956"/>
    <lineage>
        <taxon>Eukaryota</taxon>
        <taxon>Fungi</taxon>
        <taxon>Dikarya</taxon>
        <taxon>Ascomycota</taxon>
        <taxon>Pezizomycotina</taxon>
        <taxon>Sordariomycetes</taxon>
        <taxon>Hypocreomycetidae</taxon>
        <taxon>Glomerellales</taxon>
        <taxon>Glomerellaceae</taxon>
        <taxon>Colletotrichum</taxon>
        <taxon>Colletotrichum gloeosporioides species complex</taxon>
    </lineage>
</organism>
<dbReference type="PANTHER" id="PTHR46206">
    <property type="entry name" value="CYTOCHROME P450"/>
    <property type="match status" value="1"/>
</dbReference>
<dbReference type="InterPro" id="IPR017972">
    <property type="entry name" value="Cyt_P450_CS"/>
</dbReference>
<dbReference type="Gene3D" id="1.10.630.10">
    <property type="entry name" value="Cytochrome P450"/>
    <property type="match status" value="1"/>
</dbReference>
<feature type="transmembrane region" description="Helical" evidence="10">
    <location>
        <begin position="20"/>
        <end position="39"/>
    </location>
</feature>
<dbReference type="AlphaFoldDB" id="A0AAD9AUP5"/>
<keyword evidence="10" id="KW-0812">Transmembrane</keyword>
<dbReference type="EMBL" id="JAQOWY010000043">
    <property type="protein sequence ID" value="KAK1854097.1"/>
    <property type="molecule type" value="Genomic_DNA"/>
</dbReference>
<reference evidence="11" key="1">
    <citation type="submission" date="2023-01" db="EMBL/GenBank/DDBJ databases">
        <title>Colletotrichum chrysophilum M932 genome sequence.</title>
        <authorList>
            <person name="Baroncelli R."/>
        </authorList>
    </citation>
    <scope>NUCLEOTIDE SEQUENCE</scope>
    <source>
        <strain evidence="11">M932</strain>
    </source>
</reference>
<evidence type="ECO:0000313" key="12">
    <source>
        <dbReference type="Proteomes" id="UP001243330"/>
    </source>
</evidence>
<dbReference type="PRINTS" id="PR00465">
    <property type="entry name" value="EP450IV"/>
</dbReference>
<comment type="caution">
    <text evidence="11">The sequence shown here is derived from an EMBL/GenBank/DDBJ whole genome shotgun (WGS) entry which is preliminary data.</text>
</comment>
<evidence type="ECO:0000256" key="5">
    <source>
        <dbReference type="ARBA" id="ARBA00023002"/>
    </source>
</evidence>
<evidence type="ECO:0008006" key="13">
    <source>
        <dbReference type="Google" id="ProtNLM"/>
    </source>
</evidence>
<protein>
    <recommendedName>
        <fullName evidence="13">Cytochrome P450</fullName>
    </recommendedName>
</protein>
<dbReference type="InterPro" id="IPR036396">
    <property type="entry name" value="Cyt_P450_sf"/>
</dbReference>
<evidence type="ECO:0000256" key="3">
    <source>
        <dbReference type="ARBA" id="ARBA00022617"/>
    </source>
</evidence>
<dbReference type="GO" id="GO:0020037">
    <property type="term" value="F:heme binding"/>
    <property type="evidence" value="ECO:0007669"/>
    <property type="project" value="InterPro"/>
</dbReference>
<keyword evidence="5 9" id="KW-0560">Oxidoreductase</keyword>
<dbReference type="PROSITE" id="PS00086">
    <property type="entry name" value="CYTOCHROME_P450"/>
    <property type="match status" value="1"/>
</dbReference>
<evidence type="ECO:0000256" key="4">
    <source>
        <dbReference type="ARBA" id="ARBA00022723"/>
    </source>
</evidence>